<accession>A0A1B4FMR7</accession>
<dbReference type="KEGG" id="buu:WS70_24765"/>
<evidence type="ECO:0000313" key="2">
    <source>
        <dbReference type="Proteomes" id="UP000062519"/>
    </source>
</evidence>
<dbReference type="Proteomes" id="UP000062519">
    <property type="component" value="Chromosome 2"/>
</dbReference>
<organism evidence="1 2">
    <name type="scientific">Burkholderia mayonis</name>
    <dbReference type="NCBI Taxonomy" id="1385591"/>
    <lineage>
        <taxon>Bacteria</taxon>
        <taxon>Pseudomonadati</taxon>
        <taxon>Pseudomonadota</taxon>
        <taxon>Betaproteobacteria</taxon>
        <taxon>Burkholderiales</taxon>
        <taxon>Burkholderiaceae</taxon>
        <taxon>Burkholderia</taxon>
        <taxon>pseudomallei group</taxon>
    </lineage>
</organism>
<gene>
    <name evidence="1" type="ORF">WS70_24765</name>
</gene>
<reference evidence="1 2" key="1">
    <citation type="submission" date="2015-12" db="EMBL/GenBank/DDBJ databases">
        <title>Diversity of Burkholderia near neighbor genomes.</title>
        <authorList>
            <person name="Sahl J."/>
            <person name="Wagner D."/>
            <person name="Keim P."/>
        </authorList>
    </citation>
    <scope>NUCLEOTIDE SEQUENCE [LARGE SCALE GENOMIC DNA]</scope>
    <source>
        <strain evidence="1 2">BDU6</strain>
    </source>
</reference>
<proteinExistence type="predicted"/>
<dbReference type="EMBL" id="CP013387">
    <property type="protein sequence ID" value="AOJ04959.1"/>
    <property type="molecule type" value="Genomic_DNA"/>
</dbReference>
<dbReference type="AlphaFoldDB" id="A0A1B4FMR7"/>
<name>A0A1B4FMR7_9BURK</name>
<sequence length="183" mass="19887">MSGDLGFHVLELDGWLESKRAHAVVDFDRLDDFDLYIANGEIMVSFDVLETLFNRYILAYPGARLADVKVSYYSSRQLKITGRANSFGLLPRPSVPITPVPGATGIKLESIVPIYANGVKLDGNPLYVDYQALFSPPKVVGNAVAARVGARGPGATARRRRALGAPHHCCGAPSVSYLRKRLS</sequence>
<evidence type="ECO:0000313" key="1">
    <source>
        <dbReference type="EMBL" id="AOJ04959.1"/>
    </source>
</evidence>
<protein>
    <submittedName>
        <fullName evidence="1">Uncharacterized protein</fullName>
    </submittedName>
</protein>
<keyword evidence="2" id="KW-1185">Reference proteome</keyword>